<dbReference type="InterPro" id="IPR036893">
    <property type="entry name" value="SBP_sf"/>
</dbReference>
<name>A0AAN9F4L0_CROPI</name>
<evidence type="ECO:0000256" key="4">
    <source>
        <dbReference type="PROSITE-ProRule" id="PRU00470"/>
    </source>
</evidence>
<dbReference type="GO" id="GO:0005634">
    <property type="term" value="C:nucleus"/>
    <property type="evidence" value="ECO:0007669"/>
    <property type="project" value="InterPro"/>
</dbReference>
<dbReference type="InterPro" id="IPR044817">
    <property type="entry name" value="SBP-like"/>
</dbReference>
<evidence type="ECO:0000259" key="5">
    <source>
        <dbReference type="PROSITE" id="PS51141"/>
    </source>
</evidence>
<proteinExistence type="predicted"/>
<accession>A0AAN9F4L0</accession>
<dbReference type="AlphaFoldDB" id="A0AAN9F4L0"/>
<evidence type="ECO:0000256" key="2">
    <source>
        <dbReference type="ARBA" id="ARBA00022771"/>
    </source>
</evidence>
<sequence>MSTDASSRWFHSLEEFDDVKRSCRKHLDGHNRRRKKPQPSSLFMAAEKFLYNYKAIAVWFKCHDKASDLS</sequence>
<evidence type="ECO:0000313" key="6">
    <source>
        <dbReference type="EMBL" id="KAK7267283.1"/>
    </source>
</evidence>
<dbReference type="EMBL" id="JAYWIO010000004">
    <property type="protein sequence ID" value="KAK7267283.1"/>
    <property type="molecule type" value="Genomic_DNA"/>
</dbReference>
<keyword evidence="7" id="KW-1185">Reference proteome</keyword>
<protein>
    <recommendedName>
        <fullName evidence="5">SBP-type domain-containing protein</fullName>
    </recommendedName>
</protein>
<evidence type="ECO:0000313" key="7">
    <source>
        <dbReference type="Proteomes" id="UP001372338"/>
    </source>
</evidence>
<evidence type="ECO:0000256" key="1">
    <source>
        <dbReference type="ARBA" id="ARBA00022723"/>
    </source>
</evidence>
<dbReference type="GO" id="GO:0003677">
    <property type="term" value="F:DNA binding"/>
    <property type="evidence" value="ECO:0007669"/>
    <property type="project" value="InterPro"/>
</dbReference>
<gene>
    <name evidence="6" type="ORF">RIF29_19950</name>
</gene>
<keyword evidence="3" id="KW-0862">Zinc</keyword>
<evidence type="ECO:0000256" key="3">
    <source>
        <dbReference type="ARBA" id="ARBA00022833"/>
    </source>
</evidence>
<dbReference type="PANTHER" id="PTHR31251">
    <property type="entry name" value="SQUAMOSA PROMOTER-BINDING-LIKE PROTEIN 4"/>
    <property type="match status" value="1"/>
</dbReference>
<dbReference type="Pfam" id="PF03110">
    <property type="entry name" value="SBP"/>
    <property type="match status" value="1"/>
</dbReference>
<dbReference type="SUPFAM" id="SSF103612">
    <property type="entry name" value="SBT domain"/>
    <property type="match status" value="1"/>
</dbReference>
<dbReference type="Proteomes" id="UP001372338">
    <property type="component" value="Unassembled WGS sequence"/>
</dbReference>
<dbReference type="GO" id="GO:0008270">
    <property type="term" value="F:zinc ion binding"/>
    <property type="evidence" value="ECO:0007669"/>
    <property type="project" value="UniProtKB-KW"/>
</dbReference>
<feature type="domain" description="SBP-type" evidence="5">
    <location>
        <begin position="1"/>
        <end position="37"/>
    </location>
</feature>
<organism evidence="6 7">
    <name type="scientific">Crotalaria pallida</name>
    <name type="common">Smooth rattlebox</name>
    <name type="synonym">Crotalaria striata</name>
    <dbReference type="NCBI Taxonomy" id="3830"/>
    <lineage>
        <taxon>Eukaryota</taxon>
        <taxon>Viridiplantae</taxon>
        <taxon>Streptophyta</taxon>
        <taxon>Embryophyta</taxon>
        <taxon>Tracheophyta</taxon>
        <taxon>Spermatophyta</taxon>
        <taxon>Magnoliopsida</taxon>
        <taxon>eudicotyledons</taxon>
        <taxon>Gunneridae</taxon>
        <taxon>Pentapetalae</taxon>
        <taxon>rosids</taxon>
        <taxon>fabids</taxon>
        <taxon>Fabales</taxon>
        <taxon>Fabaceae</taxon>
        <taxon>Papilionoideae</taxon>
        <taxon>50 kb inversion clade</taxon>
        <taxon>genistoids sensu lato</taxon>
        <taxon>core genistoids</taxon>
        <taxon>Crotalarieae</taxon>
        <taxon>Crotalaria</taxon>
    </lineage>
</organism>
<keyword evidence="2 4" id="KW-0863">Zinc-finger</keyword>
<dbReference type="InterPro" id="IPR004333">
    <property type="entry name" value="SBP_dom"/>
</dbReference>
<dbReference type="PANTHER" id="PTHR31251:SF208">
    <property type="entry name" value="SQUAMOSA PROMOTER-BINDING-LIKE PROTEIN 18"/>
    <property type="match status" value="1"/>
</dbReference>
<dbReference type="PROSITE" id="PS51141">
    <property type="entry name" value="ZF_SBP"/>
    <property type="match status" value="1"/>
</dbReference>
<comment type="caution">
    <text evidence="6">The sequence shown here is derived from an EMBL/GenBank/DDBJ whole genome shotgun (WGS) entry which is preliminary data.</text>
</comment>
<reference evidence="6 7" key="1">
    <citation type="submission" date="2024-01" db="EMBL/GenBank/DDBJ databases">
        <title>The genomes of 5 underutilized Papilionoideae crops provide insights into root nodulation and disease resistanc.</title>
        <authorList>
            <person name="Yuan L."/>
        </authorList>
    </citation>
    <scope>NUCLEOTIDE SEQUENCE [LARGE SCALE GENOMIC DNA]</scope>
    <source>
        <strain evidence="6">ZHUSHIDOU_FW_LH</strain>
        <tissue evidence="6">Leaf</tissue>
    </source>
</reference>
<keyword evidence="1" id="KW-0479">Metal-binding</keyword>